<dbReference type="Pfam" id="PF01592">
    <property type="entry name" value="NifU_N"/>
    <property type="match status" value="1"/>
</dbReference>
<dbReference type="InterPro" id="IPR002871">
    <property type="entry name" value="NIF_FeS_clus_asmbl_NifU_N"/>
</dbReference>
<name>E1YJ20_9BACT</name>
<dbReference type="GO" id="GO:0016226">
    <property type="term" value="P:iron-sulfur cluster assembly"/>
    <property type="evidence" value="ECO:0007669"/>
    <property type="project" value="InterPro"/>
</dbReference>
<accession>E1YJ20</accession>
<evidence type="ECO:0000259" key="1">
    <source>
        <dbReference type="Pfam" id="PF01592"/>
    </source>
</evidence>
<dbReference type="GO" id="GO:0005506">
    <property type="term" value="F:iron ion binding"/>
    <property type="evidence" value="ECO:0007669"/>
    <property type="project" value="InterPro"/>
</dbReference>
<reference evidence="2" key="1">
    <citation type="journal article" date="2011" name="Environ. Microbiol.">
        <title>Genomic insights into the metabolic potential of the polycyclic aromatic hydrocarbon degrading sulfate-reducing Deltaproteobacterium N47.</title>
        <authorList>
            <person name="Bergmann F."/>
            <person name="Selesi D."/>
            <person name="Weinmaier T."/>
            <person name="Tischler P."/>
            <person name="Rattei T."/>
            <person name="Meckenstock R.U."/>
        </authorList>
    </citation>
    <scope>NUCLEOTIDE SEQUENCE</scope>
</reference>
<organism evidence="2">
    <name type="scientific">uncultured Desulfobacterium sp</name>
    <dbReference type="NCBI Taxonomy" id="201089"/>
    <lineage>
        <taxon>Bacteria</taxon>
        <taxon>Pseudomonadati</taxon>
        <taxon>Thermodesulfobacteriota</taxon>
        <taxon>Desulfobacteria</taxon>
        <taxon>Desulfobacterales</taxon>
        <taxon>Desulfobacteriaceae</taxon>
        <taxon>Desulfobacterium</taxon>
        <taxon>environmental samples</taxon>
    </lineage>
</organism>
<dbReference type="Gene3D" id="3.90.1010.10">
    <property type="match status" value="1"/>
</dbReference>
<gene>
    <name evidence="2" type="ORF">N47_E47860</name>
</gene>
<feature type="domain" description="NIF system FeS cluster assembly NifU N-terminal" evidence="1">
    <location>
        <begin position="41"/>
        <end position="127"/>
    </location>
</feature>
<protein>
    <recommendedName>
        <fullName evidence="1">NIF system FeS cluster assembly NifU N-terminal domain-containing protein</fullName>
    </recommendedName>
</protein>
<dbReference type="GO" id="GO:0051536">
    <property type="term" value="F:iron-sulfur cluster binding"/>
    <property type="evidence" value="ECO:0007669"/>
    <property type="project" value="InterPro"/>
</dbReference>
<dbReference type="CDD" id="cd06664">
    <property type="entry name" value="IscU_like"/>
    <property type="match status" value="1"/>
</dbReference>
<proteinExistence type="predicted"/>
<evidence type="ECO:0000313" key="2">
    <source>
        <dbReference type="EMBL" id="CBX31274.1"/>
    </source>
</evidence>
<dbReference type="EMBL" id="FR695877">
    <property type="protein sequence ID" value="CBX31274.1"/>
    <property type="molecule type" value="Genomic_DNA"/>
</dbReference>
<dbReference type="AlphaFoldDB" id="E1YJ20"/>
<sequence length="142" mass="16092">MDAEGSDFWQSHSLKYLEMAFRTDKNEIIKNPDGYGKKEGDCGDTVELFLITRGDIIETASYNVNGCLNTVACANTIIDMIEGKTLDKAWDVIPEDVAQYLETLPEDHFHCAELAVGALYLALANVKELRRDPWKKAYKQHY</sequence>
<dbReference type="SUPFAM" id="SSF82649">
    <property type="entry name" value="SufE/NifU"/>
    <property type="match status" value="1"/>
</dbReference>